<dbReference type="EMBL" id="CP042306">
    <property type="protein sequence ID" value="QDZ09158.1"/>
    <property type="molecule type" value="Genomic_DNA"/>
</dbReference>
<dbReference type="GO" id="GO:0005829">
    <property type="term" value="C:cytosol"/>
    <property type="evidence" value="ECO:0007669"/>
    <property type="project" value="TreeGrafter"/>
</dbReference>
<dbReference type="PANTHER" id="PTHR48111">
    <property type="entry name" value="REGULATOR OF RPOS"/>
    <property type="match status" value="1"/>
</dbReference>
<keyword evidence="4 7" id="KW-0238">DNA-binding</keyword>
<evidence type="ECO:0000256" key="3">
    <source>
        <dbReference type="ARBA" id="ARBA00023015"/>
    </source>
</evidence>
<dbReference type="Pfam" id="PF00486">
    <property type="entry name" value="Trans_reg_C"/>
    <property type="match status" value="1"/>
</dbReference>
<evidence type="ECO:0000259" key="9">
    <source>
        <dbReference type="PROSITE" id="PS51755"/>
    </source>
</evidence>
<evidence type="ECO:0000256" key="7">
    <source>
        <dbReference type="PROSITE-ProRule" id="PRU01091"/>
    </source>
</evidence>
<dbReference type="SUPFAM" id="SSF46894">
    <property type="entry name" value="C-terminal effector domain of the bipartite response regulators"/>
    <property type="match status" value="1"/>
</dbReference>
<proteinExistence type="predicted"/>
<evidence type="ECO:0000313" key="11">
    <source>
        <dbReference type="Proteomes" id="UP000315673"/>
    </source>
</evidence>
<feature type="domain" description="OmpR/PhoB-type" evidence="9">
    <location>
        <begin position="224"/>
        <end position="320"/>
    </location>
</feature>
<dbReference type="PANTHER" id="PTHR48111:SF67">
    <property type="entry name" value="TRANSCRIPTIONAL REGULATORY PROTEIN TCTD"/>
    <property type="match status" value="1"/>
</dbReference>
<dbReference type="Gene3D" id="1.10.10.10">
    <property type="entry name" value="Winged helix-like DNA-binding domain superfamily/Winged helix DNA-binding domain"/>
    <property type="match status" value="1"/>
</dbReference>
<dbReference type="PROSITE" id="PS51755">
    <property type="entry name" value="OMPR_PHOB"/>
    <property type="match status" value="1"/>
</dbReference>
<reference evidence="10 11" key="1">
    <citation type="submission" date="2019-07" db="EMBL/GenBank/DDBJ databases">
        <title>Full genome sequence of Sphingomonas sp. 4R-6-7(HKS19).</title>
        <authorList>
            <person name="Im W.-T."/>
        </authorList>
    </citation>
    <scope>NUCLEOTIDE SEQUENCE [LARGE SCALE GENOMIC DNA]</scope>
    <source>
        <strain evidence="10 11">HKS19</strain>
    </source>
</reference>
<gene>
    <name evidence="10" type="ORF">FPZ24_10930</name>
</gene>
<dbReference type="Pfam" id="PF00072">
    <property type="entry name" value="Response_reg"/>
    <property type="match status" value="1"/>
</dbReference>
<dbReference type="Proteomes" id="UP000315673">
    <property type="component" value="Chromosome"/>
</dbReference>
<evidence type="ECO:0000256" key="1">
    <source>
        <dbReference type="ARBA" id="ARBA00022553"/>
    </source>
</evidence>
<dbReference type="PROSITE" id="PS50110">
    <property type="entry name" value="RESPONSE_REGULATORY"/>
    <property type="match status" value="1"/>
</dbReference>
<protein>
    <submittedName>
        <fullName evidence="10">Response regulator transcription factor</fullName>
    </submittedName>
</protein>
<feature type="modified residue" description="4-aspartylphosphate" evidence="6">
    <location>
        <position position="151"/>
    </location>
</feature>
<name>A0A5B8LLQ5_9SPHN</name>
<dbReference type="GO" id="GO:0006355">
    <property type="term" value="P:regulation of DNA-templated transcription"/>
    <property type="evidence" value="ECO:0007669"/>
    <property type="project" value="InterPro"/>
</dbReference>
<dbReference type="InterPro" id="IPR016032">
    <property type="entry name" value="Sig_transdc_resp-reg_C-effctor"/>
</dbReference>
<dbReference type="OrthoDB" id="9802426at2"/>
<dbReference type="InterPro" id="IPR001867">
    <property type="entry name" value="OmpR/PhoB-type_DNA-bd"/>
</dbReference>
<dbReference type="Gene3D" id="6.10.250.690">
    <property type="match status" value="1"/>
</dbReference>
<keyword evidence="1 6" id="KW-0597">Phosphoprotein</keyword>
<organism evidence="10 11">
    <name type="scientific">Sphingomonas panacisoli</name>
    <dbReference type="NCBI Taxonomy" id="1813879"/>
    <lineage>
        <taxon>Bacteria</taxon>
        <taxon>Pseudomonadati</taxon>
        <taxon>Pseudomonadota</taxon>
        <taxon>Alphaproteobacteria</taxon>
        <taxon>Sphingomonadales</taxon>
        <taxon>Sphingomonadaceae</taxon>
        <taxon>Sphingomonas</taxon>
    </lineage>
</organism>
<sequence length="321" mass="35181">MDRLEIGDQPTRLDLVDGRPDQQTAFGVGGAFEVGIGCWIAIRNRFGGATRARRQQQQGRRDRCHPHAPSDHIAPDIHPRLFNARFLLVSWRRQPNGAVVARILLVEDDPSLARGLAGSLKAVGHTVDVAEDGETALLAALDEPFGLITLDLGLPDISGLEVLRTLRSRGVKTPILILTARDALEDRVEGLDLGADDYLLKPFEPSELEARIRALLRRSQGEASSVIAVGKLVVDQAHATAAVDGRMLDLRRREWALLDRLLARVGKVVSKDRLASEIFGFDEPVGPNAVEVYVARLRRKLGDDGPEIRTIRGLGYMLVGD</sequence>
<keyword evidence="11" id="KW-1185">Reference proteome</keyword>
<dbReference type="SMART" id="SM00862">
    <property type="entry name" value="Trans_reg_C"/>
    <property type="match status" value="1"/>
</dbReference>
<dbReference type="SUPFAM" id="SSF52172">
    <property type="entry name" value="CheY-like"/>
    <property type="match status" value="1"/>
</dbReference>
<dbReference type="InterPro" id="IPR011006">
    <property type="entry name" value="CheY-like_superfamily"/>
</dbReference>
<evidence type="ECO:0000256" key="6">
    <source>
        <dbReference type="PROSITE-ProRule" id="PRU00169"/>
    </source>
</evidence>
<keyword evidence="5" id="KW-0804">Transcription</keyword>
<accession>A0A5B8LLQ5</accession>
<dbReference type="InterPro" id="IPR039420">
    <property type="entry name" value="WalR-like"/>
</dbReference>
<evidence type="ECO:0000256" key="5">
    <source>
        <dbReference type="ARBA" id="ARBA00023163"/>
    </source>
</evidence>
<feature type="domain" description="Response regulatory" evidence="8">
    <location>
        <begin position="102"/>
        <end position="216"/>
    </location>
</feature>
<dbReference type="AlphaFoldDB" id="A0A5B8LLQ5"/>
<dbReference type="GO" id="GO:0000976">
    <property type="term" value="F:transcription cis-regulatory region binding"/>
    <property type="evidence" value="ECO:0007669"/>
    <property type="project" value="TreeGrafter"/>
</dbReference>
<evidence type="ECO:0000313" key="10">
    <source>
        <dbReference type="EMBL" id="QDZ09158.1"/>
    </source>
</evidence>
<evidence type="ECO:0000259" key="8">
    <source>
        <dbReference type="PROSITE" id="PS50110"/>
    </source>
</evidence>
<dbReference type="KEGG" id="spai:FPZ24_10930"/>
<dbReference type="Gene3D" id="3.40.50.2300">
    <property type="match status" value="1"/>
</dbReference>
<dbReference type="GO" id="GO:0000156">
    <property type="term" value="F:phosphorelay response regulator activity"/>
    <property type="evidence" value="ECO:0007669"/>
    <property type="project" value="TreeGrafter"/>
</dbReference>
<dbReference type="CDD" id="cd00383">
    <property type="entry name" value="trans_reg_C"/>
    <property type="match status" value="1"/>
</dbReference>
<dbReference type="FunFam" id="3.40.50.2300:FF:000002">
    <property type="entry name" value="DNA-binding response regulator PhoP"/>
    <property type="match status" value="1"/>
</dbReference>
<keyword evidence="3" id="KW-0805">Transcription regulation</keyword>
<dbReference type="InterPro" id="IPR001789">
    <property type="entry name" value="Sig_transdc_resp-reg_receiver"/>
</dbReference>
<evidence type="ECO:0000256" key="4">
    <source>
        <dbReference type="ARBA" id="ARBA00023125"/>
    </source>
</evidence>
<dbReference type="GO" id="GO:0032993">
    <property type="term" value="C:protein-DNA complex"/>
    <property type="evidence" value="ECO:0007669"/>
    <property type="project" value="TreeGrafter"/>
</dbReference>
<dbReference type="SMART" id="SM00448">
    <property type="entry name" value="REC"/>
    <property type="match status" value="1"/>
</dbReference>
<dbReference type="InterPro" id="IPR036388">
    <property type="entry name" value="WH-like_DNA-bd_sf"/>
</dbReference>
<keyword evidence="2" id="KW-0902">Two-component regulatory system</keyword>
<evidence type="ECO:0000256" key="2">
    <source>
        <dbReference type="ARBA" id="ARBA00023012"/>
    </source>
</evidence>
<feature type="DNA-binding region" description="OmpR/PhoB-type" evidence="7">
    <location>
        <begin position="224"/>
        <end position="320"/>
    </location>
</feature>